<sequence>MPATGPPVKRRPNDARAGERETGKQMQARHALEKAHLDAICKSEMRELENVHYRRQRVLDRKQKAESTAAREAVSAGAAQPCGECGVEVAKGFFVCAHCHKRVCDAHKT</sequence>
<organism evidence="2 3">
    <name type="scientific">Kipferlia bialata</name>
    <dbReference type="NCBI Taxonomy" id="797122"/>
    <lineage>
        <taxon>Eukaryota</taxon>
        <taxon>Metamonada</taxon>
        <taxon>Carpediemonas-like organisms</taxon>
        <taxon>Kipferlia</taxon>
    </lineage>
</organism>
<dbReference type="AlphaFoldDB" id="A0A391NWE9"/>
<reference evidence="2 3" key="1">
    <citation type="journal article" date="2018" name="PLoS ONE">
        <title>The draft genome of Kipferlia bialata reveals reductive genome evolution in fornicate parasites.</title>
        <authorList>
            <person name="Tanifuji G."/>
            <person name="Takabayashi S."/>
            <person name="Kume K."/>
            <person name="Takagi M."/>
            <person name="Nakayama T."/>
            <person name="Kamikawa R."/>
            <person name="Inagaki Y."/>
            <person name="Hashimoto T."/>
        </authorList>
    </citation>
    <scope>NUCLEOTIDE SEQUENCE [LARGE SCALE GENOMIC DNA]</scope>
    <source>
        <strain evidence="2">NY0173</strain>
    </source>
</reference>
<name>A0A391NWE9_9EUKA</name>
<feature type="region of interest" description="Disordered" evidence="1">
    <location>
        <begin position="1"/>
        <end position="29"/>
    </location>
</feature>
<accession>A0A391NWE9</accession>
<keyword evidence="3" id="KW-1185">Reference proteome</keyword>
<feature type="non-terminal residue" evidence="2">
    <location>
        <position position="109"/>
    </location>
</feature>
<proteinExistence type="predicted"/>
<dbReference type="Proteomes" id="UP000265618">
    <property type="component" value="Unassembled WGS sequence"/>
</dbReference>
<gene>
    <name evidence="2" type="ORF">KIPB_015621</name>
</gene>
<protein>
    <submittedName>
        <fullName evidence="2">Uncharacterized protein</fullName>
    </submittedName>
</protein>
<evidence type="ECO:0000256" key="1">
    <source>
        <dbReference type="SAM" id="MobiDB-lite"/>
    </source>
</evidence>
<evidence type="ECO:0000313" key="2">
    <source>
        <dbReference type="EMBL" id="GCA64870.1"/>
    </source>
</evidence>
<dbReference type="EMBL" id="BDIP01008899">
    <property type="protein sequence ID" value="GCA64870.1"/>
    <property type="molecule type" value="Genomic_DNA"/>
</dbReference>
<comment type="caution">
    <text evidence="2">The sequence shown here is derived from an EMBL/GenBank/DDBJ whole genome shotgun (WGS) entry which is preliminary data.</text>
</comment>
<evidence type="ECO:0000313" key="3">
    <source>
        <dbReference type="Proteomes" id="UP000265618"/>
    </source>
</evidence>
<feature type="compositionally biased region" description="Basic and acidic residues" evidence="1">
    <location>
        <begin position="11"/>
        <end position="23"/>
    </location>
</feature>